<dbReference type="GO" id="GO:0003677">
    <property type="term" value="F:DNA binding"/>
    <property type="evidence" value="ECO:0007669"/>
    <property type="project" value="UniProtKB-KW"/>
</dbReference>
<dbReference type="SUPFAM" id="SSF57701">
    <property type="entry name" value="Zn2/Cys6 DNA-binding domain"/>
    <property type="match status" value="1"/>
</dbReference>
<feature type="region of interest" description="Disordered" evidence="2">
    <location>
        <begin position="333"/>
        <end position="377"/>
    </location>
</feature>
<dbReference type="Pfam" id="PF11951">
    <property type="entry name" value="Fungal_trans_2"/>
    <property type="match status" value="1"/>
</dbReference>
<dbReference type="Gene3D" id="4.10.240.10">
    <property type="entry name" value="Zn(2)-C6 fungal-type DNA-binding domain"/>
    <property type="match status" value="1"/>
</dbReference>
<comment type="caution">
    <text evidence="4">The sequence shown here is derived from an EMBL/GenBank/DDBJ whole genome shotgun (WGS) entry which is preliminary data.</text>
</comment>
<gene>
    <name evidence="4" type="ORF">VFPPC_08672</name>
</gene>
<dbReference type="GO" id="GO:0008270">
    <property type="term" value="F:zinc ion binding"/>
    <property type="evidence" value="ECO:0007669"/>
    <property type="project" value="InterPro"/>
</dbReference>
<dbReference type="STRING" id="1380566.A0A179FPE3"/>
<dbReference type="CDD" id="cd00067">
    <property type="entry name" value="GAL4"/>
    <property type="match status" value="1"/>
</dbReference>
<dbReference type="InterPro" id="IPR001138">
    <property type="entry name" value="Zn2Cys6_DnaBD"/>
</dbReference>
<dbReference type="Proteomes" id="UP000078397">
    <property type="component" value="Unassembled WGS sequence"/>
</dbReference>
<dbReference type="SMART" id="SM00066">
    <property type="entry name" value="GAL4"/>
    <property type="match status" value="1"/>
</dbReference>
<dbReference type="PANTHER" id="PTHR38111">
    <property type="entry name" value="ZN(2)-C6 FUNGAL-TYPE DOMAIN-CONTAINING PROTEIN-RELATED"/>
    <property type="match status" value="1"/>
</dbReference>
<keyword evidence="1" id="KW-0539">Nucleus</keyword>
<evidence type="ECO:0000313" key="4">
    <source>
        <dbReference type="EMBL" id="OAQ67237.1"/>
    </source>
</evidence>
<evidence type="ECO:0000259" key="3">
    <source>
        <dbReference type="PROSITE" id="PS50048"/>
    </source>
</evidence>
<dbReference type="AlphaFoldDB" id="A0A179FPE3"/>
<feature type="domain" description="Zn(2)-C6 fungal-type" evidence="3">
    <location>
        <begin position="10"/>
        <end position="38"/>
    </location>
</feature>
<dbReference type="KEGG" id="pchm:VFPPC_08672"/>
<dbReference type="GO" id="GO:0000981">
    <property type="term" value="F:DNA-binding transcription factor activity, RNA polymerase II-specific"/>
    <property type="evidence" value="ECO:0007669"/>
    <property type="project" value="InterPro"/>
</dbReference>
<feature type="compositionally biased region" description="Low complexity" evidence="2">
    <location>
        <begin position="350"/>
        <end position="363"/>
    </location>
</feature>
<keyword evidence="4" id="KW-0238">DNA-binding</keyword>
<dbReference type="InterPro" id="IPR053178">
    <property type="entry name" value="Osmoadaptation_assoc"/>
</dbReference>
<dbReference type="EMBL" id="LSBJ02000004">
    <property type="protein sequence ID" value="OAQ67237.1"/>
    <property type="molecule type" value="Genomic_DNA"/>
</dbReference>
<evidence type="ECO:0000313" key="5">
    <source>
        <dbReference type="Proteomes" id="UP000078397"/>
    </source>
</evidence>
<dbReference type="GeneID" id="28851336"/>
<dbReference type="PROSITE" id="PS50048">
    <property type="entry name" value="ZN2_CY6_FUNGAL_2"/>
    <property type="match status" value="1"/>
</dbReference>
<name>A0A179FPE3_METCM</name>
<sequence>MVNVAGRSRGCANCRRRKVKCDETFPQCEKCTSRGLQCPGPRTGAFFVHVQSGEASSQETLTSTPADTRTNSPVPGSIQTRNAFVHMPHMSDMRSCRATAFDQLFVSHFVESFGQLNGVRFPVSVNANWLAWLPQYITSPGNALTKTSIRSASMLSYGTWTRDKSIQTEAYKWYARALMGLQGALSQPTLTATESNVCSAVMLIHFETWAGTVEGAWINHINGASTLLEAAGPQTCREGFMHRIFCHLRFQSFIATMYESKLPGFASPEWTSIPFEIHPANIFDQIVTILFDVQSSSAIANNFIHANDHANRIQLESALRTSVRNTRQKLINWEQQLMPPPSAEDAGDNSADTSSTSSSASSPAQPPPRNDAPPSFPFSSMPEAALLSLYHSAYIIVYRLLALTGDGGAGDADRLLMHTQEILRAYKFVRKVTDKGPTSNLGPVMMVPQLKIASLWGSEESDRVMATGFLKRIGQRQSFALGSIWDLPDGYFANVACHVLALDARR</sequence>
<dbReference type="RefSeq" id="XP_018144324.1">
    <property type="nucleotide sequence ID" value="XM_018287342.1"/>
</dbReference>
<feature type="compositionally biased region" description="Pro residues" evidence="2">
    <location>
        <begin position="364"/>
        <end position="376"/>
    </location>
</feature>
<proteinExistence type="predicted"/>
<dbReference type="InterPro" id="IPR021858">
    <property type="entry name" value="Fun_TF"/>
</dbReference>
<evidence type="ECO:0000256" key="1">
    <source>
        <dbReference type="ARBA" id="ARBA00023242"/>
    </source>
</evidence>
<dbReference type="PANTHER" id="PTHR38111:SF6">
    <property type="entry name" value="FINGER DOMAIN PROTEIN, PUTATIVE (AFU_ORTHOLOGUE AFUA_8G01940)-RELATED"/>
    <property type="match status" value="1"/>
</dbReference>
<dbReference type="Pfam" id="PF00172">
    <property type="entry name" value="Zn_clus"/>
    <property type="match status" value="1"/>
</dbReference>
<protein>
    <submittedName>
        <fullName evidence="4">Zn(2)-C6 fungal-type DNA-binding domain-containing protein</fullName>
    </submittedName>
</protein>
<dbReference type="PROSITE" id="PS00463">
    <property type="entry name" value="ZN2_CY6_FUNGAL_1"/>
    <property type="match status" value="1"/>
</dbReference>
<feature type="region of interest" description="Disordered" evidence="2">
    <location>
        <begin position="56"/>
        <end position="76"/>
    </location>
</feature>
<dbReference type="InterPro" id="IPR036864">
    <property type="entry name" value="Zn2-C6_fun-type_DNA-bd_sf"/>
</dbReference>
<organism evidence="4 5">
    <name type="scientific">Pochonia chlamydosporia 170</name>
    <dbReference type="NCBI Taxonomy" id="1380566"/>
    <lineage>
        <taxon>Eukaryota</taxon>
        <taxon>Fungi</taxon>
        <taxon>Dikarya</taxon>
        <taxon>Ascomycota</taxon>
        <taxon>Pezizomycotina</taxon>
        <taxon>Sordariomycetes</taxon>
        <taxon>Hypocreomycetidae</taxon>
        <taxon>Hypocreales</taxon>
        <taxon>Clavicipitaceae</taxon>
        <taxon>Pochonia</taxon>
    </lineage>
</organism>
<dbReference type="OrthoDB" id="4960244at2759"/>
<reference evidence="4 5" key="1">
    <citation type="journal article" date="2016" name="PLoS Pathog.">
        <title>Biosynthesis of antibiotic leucinostatins in bio-control fungus Purpureocillium lilacinum and their inhibition on phytophthora revealed by genome mining.</title>
        <authorList>
            <person name="Wang G."/>
            <person name="Liu Z."/>
            <person name="Lin R."/>
            <person name="Li E."/>
            <person name="Mao Z."/>
            <person name="Ling J."/>
            <person name="Yang Y."/>
            <person name="Yin W.B."/>
            <person name="Xie B."/>
        </authorList>
    </citation>
    <scope>NUCLEOTIDE SEQUENCE [LARGE SCALE GENOMIC DNA]</scope>
    <source>
        <strain evidence="4">170</strain>
    </source>
</reference>
<evidence type="ECO:0000256" key="2">
    <source>
        <dbReference type="SAM" id="MobiDB-lite"/>
    </source>
</evidence>
<accession>A0A179FPE3</accession>
<keyword evidence="5" id="KW-1185">Reference proteome</keyword>